<evidence type="ECO:0000256" key="5">
    <source>
        <dbReference type="ARBA" id="ARBA00022679"/>
    </source>
</evidence>
<dbReference type="Gene3D" id="3.90.600.10">
    <property type="entry name" value="Phosphoribosylglycinamide synthetase, C-terminal domain"/>
    <property type="match status" value="1"/>
</dbReference>
<dbReference type="GO" id="GO:0005524">
    <property type="term" value="F:ATP binding"/>
    <property type="evidence" value="ECO:0007669"/>
    <property type="project" value="UniProtKB-UniRule"/>
</dbReference>
<dbReference type="SUPFAM" id="SSF51246">
    <property type="entry name" value="Rudiment single hybrid motif"/>
    <property type="match status" value="1"/>
</dbReference>
<reference evidence="15" key="1">
    <citation type="submission" date="2025-08" db="UniProtKB">
        <authorList>
            <consortium name="Ensembl"/>
        </authorList>
    </citation>
    <scope>IDENTIFICATION</scope>
</reference>
<comment type="catalytic activity">
    <reaction evidence="13">
        <text>5-phospho-beta-D-ribosylamine + glycine + ATP = N(1)-(5-phospho-beta-D-ribosyl)glycinamide + ADP + phosphate + H(+)</text>
        <dbReference type="Rhea" id="RHEA:17453"/>
        <dbReference type="ChEBI" id="CHEBI:15378"/>
        <dbReference type="ChEBI" id="CHEBI:30616"/>
        <dbReference type="ChEBI" id="CHEBI:43474"/>
        <dbReference type="ChEBI" id="CHEBI:57305"/>
        <dbReference type="ChEBI" id="CHEBI:58681"/>
        <dbReference type="ChEBI" id="CHEBI:143788"/>
        <dbReference type="ChEBI" id="CHEBI:456216"/>
        <dbReference type="EC" id="6.3.4.13"/>
    </reaction>
</comment>
<dbReference type="NCBIfam" id="TIGR00878">
    <property type="entry name" value="purM"/>
    <property type="match status" value="1"/>
</dbReference>
<evidence type="ECO:0000256" key="10">
    <source>
        <dbReference type="ARBA" id="ARBA00023211"/>
    </source>
</evidence>
<dbReference type="InterPro" id="IPR020562">
    <property type="entry name" value="PRibGlycinamide_synth_N"/>
</dbReference>
<evidence type="ECO:0000259" key="14">
    <source>
        <dbReference type="PROSITE" id="PS50975"/>
    </source>
</evidence>
<dbReference type="InterPro" id="IPR010918">
    <property type="entry name" value="PurM-like_C_dom"/>
</dbReference>
<dbReference type="HAMAP" id="MF_01930">
    <property type="entry name" value="PurN"/>
    <property type="match status" value="1"/>
</dbReference>
<dbReference type="InterPro" id="IPR036676">
    <property type="entry name" value="PurM-like_C_sf"/>
</dbReference>
<dbReference type="Gene3D" id="3.40.50.170">
    <property type="entry name" value="Formyl transferase, N-terminal domain"/>
    <property type="match status" value="1"/>
</dbReference>
<dbReference type="SUPFAM" id="SSF56042">
    <property type="entry name" value="PurM C-terminal domain-like"/>
    <property type="match status" value="1"/>
</dbReference>
<sequence>MADRVLVIGSGGREHALAWKLAQSPHVKHVFVAPGNAGTADNGKISNSAVLVSNHTIVTQFCKDHNIGLVLVGEEALLAAGIVDDLRAAGVRCFGPSAKAAQLASNTSFAKAFLDRHGIPTARWKAFTNPQEACRFIISTDFPARVVRARGPAARKEVTIAASKEEACRAVQEIMQDRMFGEMVVIEELLQGEELSCLCFTDGVTVASMPPAQAHKRLLDGDQGPNTGGMGAYCPVPEILLEKINDAILQHVVDSMRQEGTAYVGVLQTGLMLTKDGVKILNFKCQFGDPQCQVILPLLKNDFYEVIQATIDGKLCSFMPAWSENSTAVCVVMASPGYPGDYDKGMEVTGLLQAKELGLQVFHAGTTLKDSRVVTSGGRVLSITAVKEDLMKALAEANRGVAAIHFKGATYRKDIGHRGIRLLKQSLYVSKGTSRKRCYHSEVGGFAGFFDLKASGYDDPILVSQTKGLGPKLQIAQVCKRHDTIGQDLVAMCVNDILAQGAEPLFFLSYFACGKLDVEVTETIKEGIAEACRNAGCAYLGREMTEVTGVYSSGEYDLAGFVVGAVERGQMLLRLQRADEEDVLIGLASSRIHGRGFSIIRKILLMSSLHYSSPAPGSCGDKTLGDVLLAPAKMYSPSLLPVLRSGHVKAFAFIAEEGLLEGISRILPEHVSAVLDALSWKIPEIFCWLYKEGNLSEEEMAQMFNCGIGAVLVVQKELAQHVLKDIQRCEEAWLIGKVVAPCHTGSHVEVENLLEALQLSSPQHLLNNTVVESPHQPRKNKVKVAVLISGTGTNLAALISYAKEPGSCAQVVLVISNKSGVEELRNAARAGIPTRVIDHKLYGSRSEFDSTIDRVLEEFAVELICLSGFMRILSSPFLRKWKGKILNASPSLFPPVRDGNAHQQALQSGFKVTGCTVHFVLEESSPKAVIHQEPVSVKAEDTEETLSERVKEAECRAFPIALQLVASGAVRLGADGKTYWKQESQSLCLQEEKRDCTSFPVALEPQENDVV</sequence>
<dbReference type="InterPro" id="IPR016185">
    <property type="entry name" value="PreATP-grasp_dom_sf"/>
</dbReference>
<dbReference type="InterPro" id="IPR020560">
    <property type="entry name" value="PRibGlycinamide_synth_C-dom"/>
</dbReference>
<name>A0A8C8BES1_9STRI</name>
<dbReference type="FunFam" id="3.40.50.170:FF:000006">
    <property type="entry name" value="Trifunctional purine biosynthetic protein adenosine-3"/>
    <property type="match status" value="1"/>
</dbReference>
<evidence type="ECO:0000256" key="3">
    <source>
        <dbReference type="ARBA" id="ARBA00007423"/>
    </source>
</evidence>
<dbReference type="FunFam" id="3.90.650.10:FF:000007">
    <property type="entry name" value="Trifunctional purine biosynthetic protein adenosine-3"/>
    <property type="match status" value="1"/>
</dbReference>
<dbReference type="PANTHER" id="PTHR10520">
    <property type="entry name" value="TRIFUNCTIONAL PURINE BIOSYNTHETIC PROTEIN ADENOSINE-3-RELATED"/>
    <property type="match status" value="1"/>
</dbReference>
<dbReference type="Pfam" id="PF02843">
    <property type="entry name" value="GARS_C"/>
    <property type="match status" value="1"/>
</dbReference>
<dbReference type="CDD" id="cd08645">
    <property type="entry name" value="FMT_core_GART"/>
    <property type="match status" value="1"/>
</dbReference>
<dbReference type="Gene3D" id="3.30.470.20">
    <property type="entry name" value="ATP-grasp fold, B domain"/>
    <property type="match status" value="1"/>
</dbReference>
<evidence type="ECO:0000256" key="9">
    <source>
        <dbReference type="ARBA" id="ARBA00022840"/>
    </source>
</evidence>
<dbReference type="GO" id="GO:0004644">
    <property type="term" value="F:phosphoribosylglycinamide formyltransferase activity"/>
    <property type="evidence" value="ECO:0007669"/>
    <property type="project" value="UniProtKB-EC"/>
</dbReference>
<keyword evidence="9 12" id="KW-0067">ATP-binding</keyword>
<comment type="pathway">
    <text evidence="2 13">Purine metabolism; IMP biosynthesis via de novo pathway; N(1)-(5-phospho-D-ribosyl)glycinamide from 5-phospho-alpha-D-ribose 1-diphosphate: step 2/2.</text>
</comment>
<organism evidence="15 16">
    <name type="scientific">Otus sunia</name>
    <name type="common">Oriental scops-owl</name>
    <dbReference type="NCBI Taxonomy" id="257818"/>
    <lineage>
        <taxon>Eukaryota</taxon>
        <taxon>Metazoa</taxon>
        <taxon>Chordata</taxon>
        <taxon>Craniata</taxon>
        <taxon>Vertebrata</taxon>
        <taxon>Euteleostomi</taxon>
        <taxon>Archelosauria</taxon>
        <taxon>Archosauria</taxon>
        <taxon>Dinosauria</taxon>
        <taxon>Saurischia</taxon>
        <taxon>Theropoda</taxon>
        <taxon>Coelurosauria</taxon>
        <taxon>Aves</taxon>
        <taxon>Neognathae</taxon>
        <taxon>Neoaves</taxon>
        <taxon>Telluraves</taxon>
        <taxon>Strigiformes</taxon>
        <taxon>Strigidae</taxon>
        <taxon>Otus</taxon>
    </lineage>
</organism>
<keyword evidence="8 13" id="KW-0658">Purine biosynthesis</keyword>
<dbReference type="GO" id="GO:0005829">
    <property type="term" value="C:cytosol"/>
    <property type="evidence" value="ECO:0007669"/>
    <property type="project" value="TreeGrafter"/>
</dbReference>
<dbReference type="InterPro" id="IPR036477">
    <property type="entry name" value="Formyl_transf_N_sf"/>
</dbReference>
<evidence type="ECO:0000313" key="15">
    <source>
        <dbReference type="Ensembl" id="ENSOSUP00000017848.1"/>
    </source>
</evidence>
<dbReference type="HAMAP" id="MF_00138">
    <property type="entry name" value="GARS"/>
    <property type="match status" value="1"/>
</dbReference>
<dbReference type="InterPro" id="IPR004607">
    <property type="entry name" value="GART"/>
</dbReference>
<evidence type="ECO:0000313" key="16">
    <source>
        <dbReference type="Proteomes" id="UP000694552"/>
    </source>
</evidence>
<dbReference type="FunFam" id="3.30.1330.10:FF:000024">
    <property type="entry name" value="Trifunctional purine biosynthetic protein adenosine-3"/>
    <property type="match status" value="1"/>
</dbReference>
<dbReference type="EC" id="6.3.3.1" evidence="13"/>
<comment type="similarity">
    <text evidence="13">In the C-terminal section; belongs to the GART family.</text>
</comment>
<comment type="pathway">
    <text evidence="1 13">Purine metabolism; IMP biosynthesis via de novo pathway; 5-amino-1-(5-phospho-D-ribosyl)imidazole from N(2)-formyl-N(1)-(5-phospho-D-ribosyl)glycinamide: step 2/2.</text>
</comment>
<dbReference type="GO" id="GO:0004641">
    <property type="term" value="F:phosphoribosylformylglycinamidine cyclo-ligase activity"/>
    <property type="evidence" value="ECO:0007669"/>
    <property type="project" value="UniProtKB-EC"/>
</dbReference>
<dbReference type="Gene3D" id="3.30.1330.10">
    <property type="entry name" value="PurM-like, N-terminal domain"/>
    <property type="match status" value="1"/>
</dbReference>
<dbReference type="SMART" id="SM01210">
    <property type="entry name" value="GARS_C"/>
    <property type="match status" value="1"/>
</dbReference>
<reference evidence="15" key="2">
    <citation type="submission" date="2025-09" db="UniProtKB">
        <authorList>
            <consortium name="Ensembl"/>
        </authorList>
    </citation>
    <scope>IDENTIFICATION</scope>
</reference>
<comment type="catalytic activity">
    <reaction evidence="13">
        <text>2-formamido-N(1)-(5-O-phospho-beta-D-ribosyl)acetamidine + ATP = 5-amino-1-(5-phospho-beta-D-ribosyl)imidazole + ADP + phosphate + H(+)</text>
        <dbReference type="Rhea" id="RHEA:23032"/>
        <dbReference type="ChEBI" id="CHEBI:15378"/>
        <dbReference type="ChEBI" id="CHEBI:30616"/>
        <dbReference type="ChEBI" id="CHEBI:43474"/>
        <dbReference type="ChEBI" id="CHEBI:137981"/>
        <dbReference type="ChEBI" id="CHEBI:147287"/>
        <dbReference type="ChEBI" id="CHEBI:456216"/>
        <dbReference type="EC" id="6.3.3.1"/>
    </reaction>
</comment>
<accession>A0A8C8BES1</accession>
<dbReference type="InterPro" id="IPR002376">
    <property type="entry name" value="Formyl_transf_N"/>
</dbReference>
<evidence type="ECO:0000256" key="12">
    <source>
        <dbReference type="PROSITE-ProRule" id="PRU00409"/>
    </source>
</evidence>
<dbReference type="UniPathway" id="UPA00074">
    <property type="reaction ID" value="UER00125"/>
</dbReference>
<protein>
    <recommendedName>
        <fullName evidence="13">Trifunctional purine biosynthetic protein adenosine-3</fullName>
    </recommendedName>
    <domain>
        <recommendedName>
            <fullName evidence="13">Phosphoribosylamine--glycine ligase</fullName>
            <ecNumber evidence="13">6.3.4.13</ecNumber>
        </recommendedName>
        <alternativeName>
            <fullName evidence="13">Glycinamide ribonucleotide synthetase</fullName>
            <shortName evidence="13">GARS</shortName>
        </alternativeName>
        <alternativeName>
            <fullName evidence="13">Phosphoribosylglycinamide synthetase</fullName>
        </alternativeName>
    </domain>
    <domain>
        <recommendedName>
            <fullName evidence="13">Phosphoribosylformylglycinamidine cyclo-ligase</fullName>
            <ecNumber evidence="13">6.3.3.1</ecNumber>
        </recommendedName>
        <alternativeName>
            <fullName evidence="13">AIR synthase</fullName>
            <shortName evidence="13">AIRS</shortName>
        </alternativeName>
        <alternativeName>
            <fullName evidence="13">Phosphoribosyl-aminoimidazole synthetase</fullName>
        </alternativeName>
    </domain>
    <domain>
        <recommendedName>
            <fullName evidence="13">Phosphoribosylglycinamide formyltransferase</fullName>
            <ecNumber evidence="13">2.1.2.2</ecNumber>
        </recommendedName>
        <alternativeName>
            <fullName evidence="13">5'-phosphoribosylglycinamide transformylase</fullName>
        </alternativeName>
        <alternativeName>
            <fullName evidence="13">GAR transformylase</fullName>
            <shortName evidence="13">GART</shortName>
        </alternativeName>
    </domain>
</protein>
<dbReference type="GO" id="GO:0046872">
    <property type="term" value="F:metal ion binding"/>
    <property type="evidence" value="ECO:0007669"/>
    <property type="project" value="UniProtKB-KW"/>
</dbReference>
<comment type="similarity">
    <text evidence="3 13">In the N-terminal section; belongs to the GARS family.</text>
</comment>
<dbReference type="SUPFAM" id="SSF56059">
    <property type="entry name" value="Glutathione synthetase ATP-binding domain-like"/>
    <property type="match status" value="1"/>
</dbReference>
<dbReference type="NCBIfam" id="TIGR00877">
    <property type="entry name" value="purD"/>
    <property type="match status" value="1"/>
</dbReference>
<dbReference type="PANTHER" id="PTHR10520:SF12">
    <property type="entry name" value="TRIFUNCTIONAL PURINE BIOSYNTHETIC PROTEIN ADENOSINE-3"/>
    <property type="match status" value="1"/>
</dbReference>
<dbReference type="GO" id="GO:0006189">
    <property type="term" value="P:'de novo' IMP biosynthetic process"/>
    <property type="evidence" value="ECO:0007669"/>
    <property type="project" value="UniProtKB-UniRule"/>
</dbReference>
<feature type="domain" description="ATP-grasp" evidence="14">
    <location>
        <begin position="111"/>
        <end position="312"/>
    </location>
</feature>
<evidence type="ECO:0000256" key="8">
    <source>
        <dbReference type="ARBA" id="ARBA00022755"/>
    </source>
</evidence>
<dbReference type="InterPro" id="IPR013815">
    <property type="entry name" value="ATP_grasp_subdomain_1"/>
</dbReference>
<dbReference type="GO" id="GO:0046084">
    <property type="term" value="P:adenine biosynthetic process"/>
    <property type="evidence" value="ECO:0007669"/>
    <property type="project" value="TreeGrafter"/>
</dbReference>
<keyword evidence="4 13" id="KW-0436">Ligase</keyword>
<dbReference type="InterPro" id="IPR011761">
    <property type="entry name" value="ATP-grasp"/>
</dbReference>
<keyword evidence="16" id="KW-1185">Reference proteome</keyword>
<dbReference type="FunFam" id="3.90.600.10:FF:000001">
    <property type="entry name" value="Trifunctional purine biosynthetic protein adenosine-3"/>
    <property type="match status" value="1"/>
</dbReference>
<dbReference type="Gene3D" id="3.30.1490.20">
    <property type="entry name" value="ATP-grasp fold, A domain"/>
    <property type="match status" value="1"/>
</dbReference>
<dbReference type="Proteomes" id="UP000694552">
    <property type="component" value="Unplaced"/>
</dbReference>
<dbReference type="EC" id="2.1.2.2" evidence="13"/>
<dbReference type="HAMAP" id="MF_00741">
    <property type="entry name" value="AIRS"/>
    <property type="match status" value="1"/>
</dbReference>
<dbReference type="FunFam" id="3.40.50.20:FF:000006">
    <property type="entry name" value="Phosphoribosylamine--glycine ligase, chloroplastic"/>
    <property type="match status" value="1"/>
</dbReference>
<dbReference type="CDD" id="cd02196">
    <property type="entry name" value="PurM"/>
    <property type="match status" value="1"/>
</dbReference>
<dbReference type="SUPFAM" id="SSF55326">
    <property type="entry name" value="PurM N-terminal domain-like"/>
    <property type="match status" value="1"/>
</dbReference>
<comment type="pathway">
    <text evidence="13">Purine metabolism; IMP biosynthesis via de novo pathway; N(2)-formyl-N(1)-(5-phospho-D-ribosyl)glycinamide from N(1)-(5-phospho-D-ribosyl)glycinamide (10-formyl THF route): step 1/1.</text>
</comment>
<dbReference type="FunFam" id="3.30.470.20:FF:000018">
    <property type="entry name" value="Trifunctional purine biosynthetic protein adenosine-3"/>
    <property type="match status" value="1"/>
</dbReference>
<comment type="catalytic activity">
    <reaction evidence="13">
        <text>N(1)-(5-phospho-beta-D-ribosyl)glycinamide + (6R)-10-formyltetrahydrofolate = N(2)-formyl-N(1)-(5-phospho-beta-D-ribosyl)glycinamide + (6S)-5,6,7,8-tetrahydrofolate + H(+)</text>
        <dbReference type="Rhea" id="RHEA:15053"/>
        <dbReference type="ChEBI" id="CHEBI:15378"/>
        <dbReference type="ChEBI" id="CHEBI:57453"/>
        <dbReference type="ChEBI" id="CHEBI:143788"/>
        <dbReference type="ChEBI" id="CHEBI:147286"/>
        <dbReference type="ChEBI" id="CHEBI:195366"/>
        <dbReference type="EC" id="2.1.2.2"/>
    </reaction>
</comment>
<evidence type="ECO:0000256" key="2">
    <source>
        <dbReference type="ARBA" id="ARBA00005174"/>
    </source>
</evidence>
<evidence type="ECO:0000256" key="13">
    <source>
        <dbReference type="RuleBase" id="RU363089"/>
    </source>
</evidence>
<dbReference type="NCBIfam" id="TIGR00639">
    <property type="entry name" value="PurN"/>
    <property type="match status" value="1"/>
</dbReference>
<dbReference type="Pfam" id="PF00551">
    <property type="entry name" value="Formyl_trans_N"/>
    <property type="match status" value="1"/>
</dbReference>
<dbReference type="InterPro" id="IPR037123">
    <property type="entry name" value="PRibGlycinamide_synth_C_sf"/>
</dbReference>
<dbReference type="AlphaFoldDB" id="A0A8C8BES1"/>
<dbReference type="PROSITE" id="PS50975">
    <property type="entry name" value="ATP_GRASP"/>
    <property type="match status" value="1"/>
</dbReference>
<dbReference type="InterPro" id="IPR000115">
    <property type="entry name" value="PRibGlycinamide_synth"/>
</dbReference>
<dbReference type="Gene3D" id="3.40.50.20">
    <property type="match status" value="1"/>
</dbReference>
<keyword evidence="10 13" id="KW-0464">Manganese</keyword>
<evidence type="ECO:0000256" key="4">
    <source>
        <dbReference type="ARBA" id="ARBA00022598"/>
    </source>
</evidence>
<dbReference type="GO" id="GO:0004637">
    <property type="term" value="F:phosphoribosylamine-glycine ligase activity"/>
    <property type="evidence" value="ECO:0007669"/>
    <property type="project" value="UniProtKB-UniRule"/>
</dbReference>
<evidence type="ECO:0000256" key="11">
    <source>
        <dbReference type="ARBA" id="ARBA00023268"/>
    </source>
</evidence>
<dbReference type="EC" id="6.3.4.13" evidence="13"/>
<comment type="similarity">
    <text evidence="13">In the central section; belongs to the AIR synthase family.</text>
</comment>
<dbReference type="Pfam" id="PF02769">
    <property type="entry name" value="AIRS_C"/>
    <property type="match status" value="1"/>
</dbReference>
<dbReference type="Pfam" id="PF02844">
    <property type="entry name" value="GARS_N"/>
    <property type="match status" value="1"/>
</dbReference>
<dbReference type="InterPro" id="IPR004733">
    <property type="entry name" value="PurM_cligase"/>
</dbReference>
<dbReference type="SMART" id="SM01209">
    <property type="entry name" value="GARS_A"/>
    <property type="match status" value="1"/>
</dbReference>
<dbReference type="InterPro" id="IPR020561">
    <property type="entry name" value="PRibGlycinamid_synth_ATP-grasp"/>
</dbReference>
<dbReference type="Ensembl" id="ENSOSUT00000018447.1">
    <property type="protein sequence ID" value="ENSOSUP00000017848.1"/>
    <property type="gene ID" value="ENSOSUG00000012655.1"/>
</dbReference>
<evidence type="ECO:0000256" key="7">
    <source>
        <dbReference type="ARBA" id="ARBA00022741"/>
    </source>
</evidence>
<dbReference type="Pfam" id="PF00586">
    <property type="entry name" value="AIRS"/>
    <property type="match status" value="1"/>
</dbReference>
<keyword evidence="11 13" id="KW-0511">Multifunctional enzyme</keyword>
<keyword evidence="5" id="KW-0808">Transferase</keyword>
<dbReference type="Gene3D" id="3.90.650.10">
    <property type="entry name" value="PurM-like C-terminal domain"/>
    <property type="match status" value="1"/>
</dbReference>
<dbReference type="SUPFAM" id="SSF53328">
    <property type="entry name" value="Formyltransferase"/>
    <property type="match status" value="1"/>
</dbReference>
<dbReference type="InterPro" id="IPR011054">
    <property type="entry name" value="Rudment_hybrid_motif"/>
</dbReference>
<proteinExistence type="inferred from homology"/>
<dbReference type="InterPro" id="IPR036921">
    <property type="entry name" value="PurM-like_N_sf"/>
</dbReference>
<keyword evidence="7 12" id="KW-0547">Nucleotide-binding</keyword>
<evidence type="ECO:0000256" key="6">
    <source>
        <dbReference type="ARBA" id="ARBA00022723"/>
    </source>
</evidence>
<evidence type="ECO:0000256" key="1">
    <source>
        <dbReference type="ARBA" id="ARBA00004686"/>
    </source>
</evidence>
<keyword evidence="6 13" id="KW-0479">Metal-binding</keyword>
<dbReference type="Pfam" id="PF01071">
    <property type="entry name" value="GARS_A"/>
    <property type="match status" value="1"/>
</dbReference>
<dbReference type="InterPro" id="IPR016188">
    <property type="entry name" value="PurM-like_N"/>
</dbReference>
<dbReference type="SUPFAM" id="SSF52440">
    <property type="entry name" value="PreATP-grasp domain"/>
    <property type="match status" value="1"/>
</dbReference>